<name>A0A2K9D6Z2_9MICO</name>
<evidence type="ECO:0000313" key="3">
    <source>
        <dbReference type="Proteomes" id="UP000233276"/>
    </source>
</evidence>
<proteinExistence type="predicted"/>
<feature type="region of interest" description="Disordered" evidence="1">
    <location>
        <begin position="160"/>
        <end position="179"/>
    </location>
</feature>
<accession>A0A2K9D6Z2</accession>
<dbReference type="KEGG" id="mhos:CXR34_07860"/>
<organism evidence="2 3">
    <name type="scientific">Microbacterium hominis</name>
    <dbReference type="NCBI Taxonomy" id="162426"/>
    <lineage>
        <taxon>Bacteria</taxon>
        <taxon>Bacillati</taxon>
        <taxon>Actinomycetota</taxon>
        <taxon>Actinomycetes</taxon>
        <taxon>Micrococcales</taxon>
        <taxon>Microbacteriaceae</taxon>
        <taxon>Microbacterium</taxon>
    </lineage>
</organism>
<sequence>MAEILETAPDDAAYAIVHFDEDDWEGAYPRARWLEDADGEQVDDLDDVPLHSITTDGEMEAAGFERVVSDGGGEVSATLWRIPIREPKVDIGGPACKADTHLIHTRAALLGQGGNGFADMLIAATASDEEASNALGRLDRSDLTVLTSHYEDFMASIADEVKRRDPSDDEAQRRASVPF</sequence>
<gene>
    <name evidence="2" type="ORF">CXR34_07860</name>
</gene>
<dbReference type="Proteomes" id="UP000233276">
    <property type="component" value="Chromosome"/>
</dbReference>
<evidence type="ECO:0000256" key="1">
    <source>
        <dbReference type="SAM" id="MobiDB-lite"/>
    </source>
</evidence>
<dbReference type="EMBL" id="CP025299">
    <property type="protein sequence ID" value="AUG29380.1"/>
    <property type="molecule type" value="Genomic_DNA"/>
</dbReference>
<reference evidence="2 3" key="1">
    <citation type="submission" date="2017-12" db="EMBL/GenBank/DDBJ databases">
        <title>Isolation and characterization of estrogens degradatiion strain Microbacterium hominis SJTG1.</title>
        <authorList>
            <person name="Xiong W."/>
            <person name="Yin C."/>
            <person name="Zheng D."/>
            <person name="Liang R."/>
        </authorList>
    </citation>
    <scope>NUCLEOTIDE SEQUENCE [LARGE SCALE GENOMIC DNA]</scope>
    <source>
        <strain evidence="2 3">SJTG1</strain>
    </source>
</reference>
<dbReference type="AlphaFoldDB" id="A0A2K9D6Z2"/>
<feature type="compositionally biased region" description="Basic and acidic residues" evidence="1">
    <location>
        <begin position="160"/>
        <end position="173"/>
    </location>
</feature>
<evidence type="ECO:0000313" key="2">
    <source>
        <dbReference type="EMBL" id="AUG29380.1"/>
    </source>
</evidence>
<protein>
    <submittedName>
        <fullName evidence="2">Uncharacterized protein</fullName>
    </submittedName>
</protein>